<gene>
    <name evidence="1" type="ORF">GCM10009535_12630</name>
</gene>
<evidence type="ECO:0000313" key="1">
    <source>
        <dbReference type="EMBL" id="GAA0637656.1"/>
    </source>
</evidence>
<accession>A0ABN1HC46</accession>
<evidence type="ECO:0008006" key="3">
    <source>
        <dbReference type="Google" id="ProtNLM"/>
    </source>
</evidence>
<organism evidence="1 2">
    <name type="scientific">Streptomyces thermocarboxydovorans</name>
    <dbReference type="NCBI Taxonomy" id="59298"/>
    <lineage>
        <taxon>Bacteria</taxon>
        <taxon>Bacillati</taxon>
        <taxon>Actinomycetota</taxon>
        <taxon>Actinomycetes</taxon>
        <taxon>Kitasatosporales</taxon>
        <taxon>Streptomycetaceae</taxon>
        <taxon>Streptomyces</taxon>
    </lineage>
</organism>
<comment type="caution">
    <text evidence="1">The sequence shown here is derived from an EMBL/GenBank/DDBJ whole genome shotgun (WGS) entry which is preliminary data.</text>
</comment>
<dbReference type="Proteomes" id="UP001500724">
    <property type="component" value="Unassembled WGS sequence"/>
</dbReference>
<protein>
    <recommendedName>
        <fullName evidence="3">Helix-turn-helix domain-containing protein</fullName>
    </recommendedName>
</protein>
<keyword evidence="2" id="KW-1185">Reference proteome</keyword>
<proteinExistence type="predicted"/>
<reference evidence="1 2" key="1">
    <citation type="journal article" date="2019" name="Int. J. Syst. Evol. Microbiol.">
        <title>The Global Catalogue of Microorganisms (GCM) 10K type strain sequencing project: providing services to taxonomists for standard genome sequencing and annotation.</title>
        <authorList>
            <consortium name="The Broad Institute Genomics Platform"/>
            <consortium name="The Broad Institute Genome Sequencing Center for Infectious Disease"/>
            <person name="Wu L."/>
            <person name="Ma J."/>
        </authorList>
    </citation>
    <scope>NUCLEOTIDE SEQUENCE [LARGE SCALE GENOMIC DNA]</scope>
    <source>
        <strain evidence="1 2">JCM 10367</strain>
    </source>
</reference>
<dbReference type="EMBL" id="BAAAGU010000009">
    <property type="protein sequence ID" value="GAA0637656.1"/>
    <property type="molecule type" value="Genomic_DNA"/>
</dbReference>
<dbReference type="RefSeq" id="WP_343998371.1">
    <property type="nucleotide sequence ID" value="NZ_BAAAGU010000009.1"/>
</dbReference>
<evidence type="ECO:0000313" key="2">
    <source>
        <dbReference type="Proteomes" id="UP001500724"/>
    </source>
</evidence>
<name>A0ABN1HC46_9ACTN</name>
<sequence>MSTPTPGTVDIGELMRRDGYRDPKEAARAMGVGYRWLLDGLNKHGFPHTRMGRSKWLSEDDIREIRTLCAIPADRSKIARLRRAQSKPARAAA</sequence>